<dbReference type="AlphaFoldDB" id="A0AA88LF20"/>
<keyword evidence="2" id="KW-1185">Reference proteome</keyword>
<dbReference type="Proteomes" id="UP001187531">
    <property type="component" value="Unassembled WGS sequence"/>
</dbReference>
<name>A0AA88LF20_ARTSF</name>
<protein>
    <submittedName>
        <fullName evidence="1">Uncharacterized protein</fullName>
    </submittedName>
</protein>
<sequence length="225" mass="24936">MAATHYPTLSLALELDCPLIAESLPVLQLLNLHDLIYASNAENANKLISFVGLLLKIERLQPTASNRPTTKLIIASDDLTAVAQMMLWEKPDKKYDVTILDRYAIVNANINIFRNSTNLVPSLIVPTKLISLGRHPALPQRQVIRIPNPTIVRDEEGVFINGQMVSINPNFADILLMPEEELAILKEASYTAVISRLVIHGIDIDTTLEDLEAPPLSEEDVESDP</sequence>
<organism evidence="1 2">
    <name type="scientific">Artemia franciscana</name>
    <name type="common">Brine shrimp</name>
    <name type="synonym">Artemia sanfranciscana</name>
    <dbReference type="NCBI Taxonomy" id="6661"/>
    <lineage>
        <taxon>Eukaryota</taxon>
        <taxon>Metazoa</taxon>
        <taxon>Ecdysozoa</taxon>
        <taxon>Arthropoda</taxon>
        <taxon>Crustacea</taxon>
        <taxon>Branchiopoda</taxon>
        <taxon>Anostraca</taxon>
        <taxon>Artemiidae</taxon>
        <taxon>Artemia</taxon>
    </lineage>
</organism>
<dbReference type="EMBL" id="JAVRJZ010000003">
    <property type="protein sequence ID" value="KAK2724184.1"/>
    <property type="molecule type" value="Genomic_DNA"/>
</dbReference>
<comment type="caution">
    <text evidence="1">The sequence shown here is derived from an EMBL/GenBank/DDBJ whole genome shotgun (WGS) entry which is preliminary data.</text>
</comment>
<proteinExistence type="predicted"/>
<evidence type="ECO:0000313" key="1">
    <source>
        <dbReference type="EMBL" id="KAK2724184.1"/>
    </source>
</evidence>
<gene>
    <name evidence="1" type="ORF">QYM36_000893</name>
</gene>
<accession>A0AA88LF20</accession>
<reference evidence="1" key="1">
    <citation type="submission" date="2023-07" db="EMBL/GenBank/DDBJ databases">
        <title>Chromosome-level genome assembly of Artemia franciscana.</title>
        <authorList>
            <person name="Jo E."/>
        </authorList>
    </citation>
    <scope>NUCLEOTIDE SEQUENCE</scope>
    <source>
        <tissue evidence="1">Whole body</tissue>
    </source>
</reference>
<evidence type="ECO:0000313" key="2">
    <source>
        <dbReference type="Proteomes" id="UP001187531"/>
    </source>
</evidence>